<accession>A0A1I0F7F7</accession>
<dbReference type="RefSeq" id="WP_090445069.1">
    <property type="nucleotide sequence ID" value="NZ_FOHU01000013.1"/>
</dbReference>
<organism evidence="1 2">
    <name type="scientific">Natronincola peptidivorans</name>
    <dbReference type="NCBI Taxonomy" id="426128"/>
    <lineage>
        <taxon>Bacteria</taxon>
        <taxon>Bacillati</taxon>
        <taxon>Bacillota</taxon>
        <taxon>Clostridia</taxon>
        <taxon>Peptostreptococcales</taxon>
        <taxon>Natronincolaceae</taxon>
        <taxon>Natronincola</taxon>
    </lineage>
</organism>
<protein>
    <submittedName>
        <fullName evidence="1">Uncharacterized protein</fullName>
    </submittedName>
</protein>
<reference evidence="1 2" key="1">
    <citation type="submission" date="2016-10" db="EMBL/GenBank/DDBJ databases">
        <authorList>
            <person name="de Groot N.N."/>
        </authorList>
    </citation>
    <scope>NUCLEOTIDE SEQUENCE [LARGE SCALE GENOMIC DNA]</scope>
    <source>
        <strain evidence="1 2">DSM 18979</strain>
    </source>
</reference>
<dbReference type="EMBL" id="FOHU01000013">
    <property type="protein sequence ID" value="SET53192.1"/>
    <property type="molecule type" value="Genomic_DNA"/>
</dbReference>
<dbReference type="AlphaFoldDB" id="A0A1I0F7F7"/>
<dbReference type="Proteomes" id="UP000199568">
    <property type="component" value="Unassembled WGS sequence"/>
</dbReference>
<name>A0A1I0F7F7_9FIRM</name>
<evidence type="ECO:0000313" key="2">
    <source>
        <dbReference type="Proteomes" id="UP000199568"/>
    </source>
</evidence>
<evidence type="ECO:0000313" key="1">
    <source>
        <dbReference type="EMBL" id="SET53192.1"/>
    </source>
</evidence>
<dbReference type="OrthoDB" id="1708198at2"/>
<proteinExistence type="predicted"/>
<keyword evidence="2" id="KW-1185">Reference proteome</keyword>
<gene>
    <name evidence="1" type="ORF">SAMN05660297_02702</name>
</gene>
<sequence>MKCKECNEVEIIKIEQLQHVKFQCKQGHIWFEEYVDQGGSETRPASYKMEIQDILFPSEKQLYKEILYEIDKNEKFFTSSSPKEIMNYLIEKCNHSKTDIYKLFKKINDFDKTKSK</sequence>